<gene>
    <name evidence="8" type="ORF">ABS642_21470</name>
</gene>
<dbReference type="SUPFAM" id="SSF51445">
    <property type="entry name" value="(Trans)glycosidases"/>
    <property type="match status" value="1"/>
</dbReference>
<dbReference type="InterPro" id="IPR001764">
    <property type="entry name" value="Glyco_hydro_3_N"/>
</dbReference>
<accession>A0AAU7VVF6</accession>
<dbReference type="Gene3D" id="2.60.40.10">
    <property type="entry name" value="Immunoglobulins"/>
    <property type="match status" value="1"/>
</dbReference>
<organism evidence="8">
    <name type="scientific">Microbacterium sp. A8/3-1</name>
    <dbReference type="NCBI Taxonomy" id="3160749"/>
    <lineage>
        <taxon>Bacteria</taxon>
        <taxon>Bacillati</taxon>
        <taxon>Actinomycetota</taxon>
        <taxon>Actinomycetes</taxon>
        <taxon>Micrococcales</taxon>
        <taxon>Microbacteriaceae</taxon>
        <taxon>Microbacterium</taxon>
    </lineage>
</organism>
<evidence type="ECO:0000256" key="3">
    <source>
        <dbReference type="ARBA" id="ARBA00023277"/>
    </source>
</evidence>
<evidence type="ECO:0000256" key="4">
    <source>
        <dbReference type="ARBA" id="ARBA00058905"/>
    </source>
</evidence>
<dbReference type="InterPro" id="IPR019800">
    <property type="entry name" value="Glyco_hydro_3_AS"/>
</dbReference>
<dbReference type="GO" id="GO:0008422">
    <property type="term" value="F:beta-glucosidase activity"/>
    <property type="evidence" value="ECO:0007669"/>
    <property type="project" value="UniProtKB-ARBA"/>
</dbReference>
<dbReference type="InterPro" id="IPR002772">
    <property type="entry name" value="Glyco_hydro_3_C"/>
</dbReference>
<dbReference type="AlphaFoldDB" id="A0AAU7VVF6"/>
<dbReference type="InterPro" id="IPR013783">
    <property type="entry name" value="Ig-like_fold"/>
</dbReference>
<dbReference type="Pfam" id="PF00933">
    <property type="entry name" value="Glyco_hydro_3"/>
    <property type="match status" value="1"/>
</dbReference>
<dbReference type="PROSITE" id="PS00775">
    <property type="entry name" value="GLYCOSYL_HYDROL_F3"/>
    <property type="match status" value="1"/>
</dbReference>
<feature type="domain" description="Fibronectin type III-like" evidence="7">
    <location>
        <begin position="580"/>
        <end position="650"/>
    </location>
</feature>
<dbReference type="PANTHER" id="PTHR42715">
    <property type="entry name" value="BETA-GLUCOSIDASE"/>
    <property type="match status" value="1"/>
</dbReference>
<dbReference type="Gene3D" id="3.20.20.300">
    <property type="entry name" value="Glycoside hydrolase, family 3, N-terminal domain"/>
    <property type="match status" value="1"/>
</dbReference>
<dbReference type="Pfam" id="PF01915">
    <property type="entry name" value="Glyco_hydro_3_C"/>
    <property type="match status" value="1"/>
</dbReference>
<evidence type="ECO:0000256" key="2">
    <source>
        <dbReference type="ARBA" id="ARBA00022801"/>
    </source>
</evidence>
<keyword evidence="6" id="KW-0326">Glycosidase</keyword>
<dbReference type="FunFam" id="2.60.40.10:FF:000495">
    <property type="entry name" value="Periplasmic beta-glucosidase"/>
    <property type="match status" value="1"/>
</dbReference>
<dbReference type="InterPro" id="IPR050288">
    <property type="entry name" value="Cellulose_deg_GH3"/>
</dbReference>
<name>A0AAU7VVF6_9MICO</name>
<dbReference type="SUPFAM" id="SSF52279">
    <property type="entry name" value="Beta-D-glucan exohydrolase, C-terminal domain"/>
    <property type="match status" value="1"/>
</dbReference>
<comment type="similarity">
    <text evidence="1 6">Belongs to the glycosyl hydrolase 3 family.</text>
</comment>
<dbReference type="InterPro" id="IPR026891">
    <property type="entry name" value="Fn3-like"/>
</dbReference>
<comment type="function">
    <text evidence="4">Catalyzes the hydrolysis of a non-reducing terminal alpha-L-arabinopyranosidic linkage in ginsenoside Rb2 (alpha-L-arabinopyranosyl-(1-&gt;6)-alpha-D-glucopyranosyl) to release alpha-D-glucopyranosyl (Rd). It is not able to hydrolyze alpha-L-arabinofuranosyl-(1-&gt;6)-alpha-D-glucopyranosyl (Rc).</text>
</comment>
<evidence type="ECO:0000256" key="6">
    <source>
        <dbReference type="RuleBase" id="RU361161"/>
    </source>
</evidence>
<keyword evidence="3" id="KW-0119">Carbohydrate metabolism</keyword>
<dbReference type="InterPro" id="IPR036962">
    <property type="entry name" value="Glyco_hydro_3_N_sf"/>
</dbReference>
<evidence type="ECO:0000256" key="1">
    <source>
        <dbReference type="ARBA" id="ARBA00005336"/>
    </source>
</evidence>
<evidence type="ECO:0000259" key="7">
    <source>
        <dbReference type="SMART" id="SM01217"/>
    </source>
</evidence>
<dbReference type="Pfam" id="PF14310">
    <property type="entry name" value="Fn3-like"/>
    <property type="match status" value="1"/>
</dbReference>
<reference evidence="8" key="1">
    <citation type="submission" date="2024-06" db="EMBL/GenBank/DDBJ databases">
        <title>Draft genome sequence of Microbacterium sp. strain A8/3-1, isolated from Oxytropis tragacanthoides Fisch. ex DC. Root nodules in the Altai region of Russia.</title>
        <authorList>
            <person name="Sazanova A."/>
            <person name="Guro P."/>
            <person name="Kuznetsova I."/>
            <person name="Belimov A."/>
            <person name="Safronova V."/>
        </authorList>
    </citation>
    <scope>NUCLEOTIDE SEQUENCE</scope>
    <source>
        <strain evidence="8">A8/3-1</strain>
    </source>
</reference>
<dbReference type="EMBL" id="CP158357">
    <property type="protein sequence ID" value="XBX78442.1"/>
    <property type="molecule type" value="Genomic_DNA"/>
</dbReference>
<dbReference type="PRINTS" id="PR00133">
    <property type="entry name" value="GLHYDRLASE3"/>
</dbReference>
<dbReference type="InterPro" id="IPR017853">
    <property type="entry name" value="GH"/>
</dbReference>
<keyword evidence="2 6" id="KW-0378">Hydrolase</keyword>
<dbReference type="InterPro" id="IPR036881">
    <property type="entry name" value="Glyco_hydro_3_C_sf"/>
</dbReference>
<dbReference type="GO" id="GO:0005975">
    <property type="term" value="P:carbohydrate metabolic process"/>
    <property type="evidence" value="ECO:0007669"/>
    <property type="project" value="InterPro"/>
</dbReference>
<dbReference type="PANTHER" id="PTHR42715:SF10">
    <property type="entry name" value="BETA-GLUCOSIDASE"/>
    <property type="match status" value="1"/>
</dbReference>
<protein>
    <recommendedName>
        <fullName evidence="5">Exo-alpha-(1-&gt;6)-L-arabinopyranosidase</fullName>
    </recommendedName>
</protein>
<dbReference type="Gene3D" id="3.40.50.1700">
    <property type="entry name" value="Glycoside hydrolase family 3 C-terminal domain"/>
    <property type="match status" value="1"/>
</dbReference>
<dbReference type="SMART" id="SM01217">
    <property type="entry name" value="Fn3_like"/>
    <property type="match status" value="1"/>
</dbReference>
<evidence type="ECO:0000256" key="5">
    <source>
        <dbReference type="ARBA" id="ARBA00074219"/>
    </source>
</evidence>
<dbReference type="RefSeq" id="WP_350351710.1">
    <property type="nucleotide sequence ID" value="NZ_CP158357.1"/>
</dbReference>
<sequence>MTSAETSDLTPAQQASLLTGGGFWETARAGDVAPIVLSDGPHGVRRQMQGTDHLGLHHSEPATCFPLAVAVGSSWSVEVAERVGTALARECRSLGVGVLLGPGVNIKRSPLGGRNFEYYSEDPVLTGVLAAAHVRGLQNGGVGASLKHFAANDQETDRMVISSDVDERTLREIYLAPFQHVVKNATPATVMCSYNKVNGVYASESRWLLNDVLRGDWGYEGVVVSDWGAVHDRVAALAAGLDLAMPGPGDRQTQAVLAAVEDGSIGLDQVDAAASRVTALSREYSNEPVEPFDVEQHHAIARELAADCAVLLKNDEGALPLSADSRLLVIGEFAESPRYQGGGSSHVNATQVDVPLEHIRAHASERNCEVRFERGFDTKRDDELQLRATAVAAAAEVDVDVAIVFAGNPDSEESEGYDRTRLELPSDQIALIREVAAAAPRTVVVLSNGGVVTLEGWHDEVDAVLEGFLRGQGGGAALADILFGVVNPSGHLAETIPLRLQDTPSYSTFPGEQGHVRYGEGVMVGYRHYETVDAAVRYPFGHGLSYTAFETRELVTVTTGPDTASVQVTVSNVGERRGKHVVQVYVGTEAGPVRRPVRTLGGFAKIDLDAGQTKVVSIDLDRSAFAYWDIERDGWVVASGVYEIQIGADASTVVARQHIDLRGDDLLPALSLQSSVGEWLSHPVAGPALGPLLSALLQQASDREDGSSAVAAQVAEAPVMPDVVRLMPMIQLVGVSGGAIDPNKLMALATQSVQTR</sequence>
<proteinExistence type="inferred from homology"/>
<evidence type="ECO:0000313" key="8">
    <source>
        <dbReference type="EMBL" id="XBX78442.1"/>
    </source>
</evidence>